<evidence type="ECO:0000256" key="6">
    <source>
        <dbReference type="SAM" id="SignalP"/>
    </source>
</evidence>
<evidence type="ECO:0000256" key="1">
    <source>
        <dbReference type="ARBA" id="ARBA00009865"/>
    </source>
</evidence>
<evidence type="ECO:0000256" key="3">
    <source>
        <dbReference type="ARBA" id="ARBA00023295"/>
    </source>
</evidence>
<name>A0ABU5RBM8_9PSEU</name>
<dbReference type="Pfam" id="PF04616">
    <property type="entry name" value="Glyco_hydro_43"/>
    <property type="match status" value="1"/>
</dbReference>
<gene>
    <name evidence="7" type="ORF">VA596_26855</name>
</gene>
<feature type="chain" id="PRO_5045921986" evidence="6">
    <location>
        <begin position="21"/>
        <end position="303"/>
    </location>
</feature>
<dbReference type="RefSeq" id="WP_323330931.1">
    <property type="nucleotide sequence ID" value="NZ_JAYFSI010000006.1"/>
</dbReference>
<accession>A0ABU5RBM8</accession>
<dbReference type="Proteomes" id="UP001304298">
    <property type="component" value="Unassembled WGS sequence"/>
</dbReference>
<dbReference type="SUPFAM" id="SSF75005">
    <property type="entry name" value="Arabinanase/levansucrase/invertase"/>
    <property type="match status" value="1"/>
</dbReference>
<keyword evidence="5" id="KW-1133">Transmembrane helix</keyword>
<organism evidence="7 8">
    <name type="scientific">Amycolatopsis heterodermiae</name>
    <dbReference type="NCBI Taxonomy" id="3110235"/>
    <lineage>
        <taxon>Bacteria</taxon>
        <taxon>Bacillati</taxon>
        <taxon>Actinomycetota</taxon>
        <taxon>Actinomycetes</taxon>
        <taxon>Pseudonocardiales</taxon>
        <taxon>Pseudonocardiaceae</taxon>
        <taxon>Amycolatopsis</taxon>
    </lineage>
</organism>
<dbReference type="PANTHER" id="PTHR42812">
    <property type="entry name" value="BETA-XYLOSIDASE"/>
    <property type="match status" value="1"/>
</dbReference>
<dbReference type="PANTHER" id="PTHR42812:SF5">
    <property type="entry name" value="ENDO-ARABINASE"/>
    <property type="match status" value="1"/>
</dbReference>
<dbReference type="InterPro" id="IPR051795">
    <property type="entry name" value="Glycosyl_Hydrlase_43"/>
</dbReference>
<comment type="similarity">
    <text evidence="1 4">Belongs to the glycosyl hydrolase 43 family.</text>
</comment>
<keyword evidence="8" id="KW-1185">Reference proteome</keyword>
<feature type="transmembrane region" description="Helical" evidence="5">
    <location>
        <begin position="100"/>
        <end position="124"/>
    </location>
</feature>
<keyword evidence="6" id="KW-0732">Signal</keyword>
<evidence type="ECO:0000313" key="8">
    <source>
        <dbReference type="Proteomes" id="UP001304298"/>
    </source>
</evidence>
<keyword evidence="5" id="KW-0472">Membrane</keyword>
<keyword evidence="2 4" id="KW-0378">Hydrolase</keyword>
<dbReference type="InterPro" id="IPR023296">
    <property type="entry name" value="Glyco_hydro_beta-prop_sf"/>
</dbReference>
<dbReference type="InterPro" id="IPR006710">
    <property type="entry name" value="Glyco_hydro_43"/>
</dbReference>
<keyword evidence="5" id="KW-0812">Transmembrane</keyword>
<dbReference type="CDD" id="cd08999">
    <property type="entry name" value="GH43_ABN-like"/>
    <property type="match status" value="1"/>
</dbReference>
<proteinExistence type="inferred from homology"/>
<evidence type="ECO:0000256" key="2">
    <source>
        <dbReference type="ARBA" id="ARBA00022801"/>
    </source>
</evidence>
<evidence type="ECO:0000256" key="5">
    <source>
        <dbReference type="SAM" id="Phobius"/>
    </source>
</evidence>
<sequence>MNLRSPLWTLCLLAVLLLPAAGRGPAPDLLLGQDFPDPGVVPGEQVAFATAGPAGSIPMASSASGAWTITGDALAARPSWAAEGTSYWAPDVSRRADGSWLMYFSATAVATGFMCVGAAVAGAVTGPYRPAGDRPLVCRPGDGSDIDPQAFTDTGGTTYLLYKSLHGPGGASTIWLQQVDPAGLTLVGGRRTLLRVDAPAEQGVIEAPCLVKTPGGYTLLYSAGKFTDSSYHTSYAVSAALAGPYRKAGDLLTTGGLGSAVDGPGGADVAGDRIYFHGWLPGHRARGLYTLPIHFESTRPVLG</sequence>
<dbReference type="GO" id="GO:0016787">
    <property type="term" value="F:hydrolase activity"/>
    <property type="evidence" value="ECO:0007669"/>
    <property type="project" value="UniProtKB-KW"/>
</dbReference>
<protein>
    <submittedName>
        <fullName evidence="7">Glycoside hydrolase family 43 protein</fullName>
    </submittedName>
</protein>
<evidence type="ECO:0000313" key="7">
    <source>
        <dbReference type="EMBL" id="MEA5363179.1"/>
    </source>
</evidence>
<evidence type="ECO:0000256" key="4">
    <source>
        <dbReference type="RuleBase" id="RU361187"/>
    </source>
</evidence>
<feature type="signal peptide" evidence="6">
    <location>
        <begin position="1"/>
        <end position="20"/>
    </location>
</feature>
<reference evidence="7 8" key="1">
    <citation type="submission" date="2023-12" db="EMBL/GenBank/DDBJ databases">
        <title>Amycolatopsis sp. V23-08.</title>
        <authorList>
            <person name="Somphong A."/>
        </authorList>
    </citation>
    <scope>NUCLEOTIDE SEQUENCE [LARGE SCALE GENOMIC DNA]</scope>
    <source>
        <strain evidence="7 8">V23-08</strain>
    </source>
</reference>
<comment type="caution">
    <text evidence="7">The sequence shown here is derived from an EMBL/GenBank/DDBJ whole genome shotgun (WGS) entry which is preliminary data.</text>
</comment>
<keyword evidence="3 4" id="KW-0326">Glycosidase</keyword>
<dbReference type="EMBL" id="JAYFSI010000006">
    <property type="protein sequence ID" value="MEA5363179.1"/>
    <property type="molecule type" value="Genomic_DNA"/>
</dbReference>
<dbReference type="Gene3D" id="2.115.10.20">
    <property type="entry name" value="Glycosyl hydrolase domain, family 43"/>
    <property type="match status" value="1"/>
</dbReference>